<dbReference type="GO" id="GO:0002161">
    <property type="term" value="F:aminoacyl-tRNA deacylase activity"/>
    <property type="evidence" value="ECO:0007669"/>
    <property type="project" value="InterPro"/>
</dbReference>
<dbReference type="SUPFAM" id="SSF50677">
    <property type="entry name" value="ValRS/IleRS/LeuRS editing domain"/>
    <property type="match status" value="1"/>
</dbReference>
<evidence type="ECO:0000256" key="7">
    <source>
        <dbReference type="ARBA" id="ARBA00022917"/>
    </source>
</evidence>
<keyword evidence="7 10" id="KW-0648">Protein biosynthesis</keyword>
<dbReference type="InterPro" id="IPR020084">
    <property type="entry name" value="NUDIX_hydrolase_CS"/>
</dbReference>
<keyword evidence="8 10" id="KW-0030">Aminoacyl-tRNA synthetase</keyword>
<protein>
    <recommendedName>
        <fullName evidence="10">Leucine--tRNA ligase</fullName>
        <ecNumber evidence="10">6.1.1.4</ecNumber>
    </recommendedName>
    <alternativeName>
        <fullName evidence="10">Leucyl-tRNA synthetase</fullName>
        <shortName evidence="10">LeuRS</shortName>
    </alternativeName>
</protein>
<dbReference type="FunFam" id="3.40.50.620:FF:000056">
    <property type="entry name" value="Leucine--tRNA ligase"/>
    <property type="match status" value="1"/>
</dbReference>
<dbReference type="InterPro" id="IPR002302">
    <property type="entry name" value="Leu-tRNA-ligase"/>
</dbReference>
<dbReference type="EC" id="6.1.1.4" evidence="10"/>
<dbReference type="FunFam" id="3.40.50.620:FF:000077">
    <property type="entry name" value="Leucine--tRNA ligase"/>
    <property type="match status" value="1"/>
</dbReference>
<evidence type="ECO:0000256" key="4">
    <source>
        <dbReference type="ARBA" id="ARBA00022741"/>
    </source>
</evidence>
<dbReference type="SUPFAM" id="SSF47323">
    <property type="entry name" value="Anticodon-binding domain of a subclass of class I aminoacyl-tRNA synthetases"/>
    <property type="match status" value="1"/>
</dbReference>
<dbReference type="Pfam" id="PF08264">
    <property type="entry name" value="Anticodon_1"/>
    <property type="match status" value="1"/>
</dbReference>
<evidence type="ECO:0000256" key="8">
    <source>
        <dbReference type="ARBA" id="ARBA00023146"/>
    </source>
</evidence>
<feature type="domain" description="Nudix hydrolase" evidence="11">
    <location>
        <begin position="380"/>
        <end position="519"/>
    </location>
</feature>
<feature type="binding site" evidence="10">
    <location>
        <position position="728"/>
    </location>
    <ligand>
        <name>ATP</name>
        <dbReference type="ChEBI" id="CHEBI:30616"/>
    </ligand>
</feature>
<dbReference type="Gene3D" id="3.40.50.620">
    <property type="entry name" value="HUPs"/>
    <property type="match status" value="2"/>
</dbReference>
<comment type="caution">
    <text evidence="10">Lacks conserved residue(s) required for the propagation of feature annotation.</text>
</comment>
<dbReference type="FunFam" id="1.10.730.10:FF:000002">
    <property type="entry name" value="Leucine--tRNA ligase"/>
    <property type="match status" value="1"/>
</dbReference>
<evidence type="ECO:0000259" key="11">
    <source>
        <dbReference type="PROSITE" id="PS51462"/>
    </source>
</evidence>
<accession>A0A1J4V5L4</accession>
<evidence type="ECO:0000256" key="1">
    <source>
        <dbReference type="ARBA" id="ARBA00005594"/>
    </source>
</evidence>
<dbReference type="Pfam" id="PF13603">
    <property type="entry name" value="tRNA-synt_1_2"/>
    <property type="match status" value="1"/>
</dbReference>
<dbReference type="Gene3D" id="1.10.730.10">
    <property type="entry name" value="Isoleucyl-tRNA Synthetase, Domain 1"/>
    <property type="match status" value="1"/>
</dbReference>
<evidence type="ECO:0000256" key="9">
    <source>
        <dbReference type="ARBA" id="ARBA00047469"/>
    </source>
</evidence>
<dbReference type="Pfam" id="PF00133">
    <property type="entry name" value="tRNA-synt_1"/>
    <property type="match status" value="1"/>
</dbReference>
<dbReference type="Pfam" id="PF00293">
    <property type="entry name" value="NUDIX"/>
    <property type="match status" value="1"/>
</dbReference>
<evidence type="ECO:0000256" key="2">
    <source>
        <dbReference type="ARBA" id="ARBA00022490"/>
    </source>
</evidence>
<dbReference type="Gene3D" id="3.10.20.590">
    <property type="match status" value="1"/>
</dbReference>
<dbReference type="Pfam" id="PF09334">
    <property type="entry name" value="tRNA-synt_1g"/>
    <property type="match status" value="1"/>
</dbReference>
<evidence type="ECO:0000256" key="10">
    <source>
        <dbReference type="HAMAP-Rule" id="MF_00049"/>
    </source>
</evidence>
<evidence type="ECO:0000313" key="13">
    <source>
        <dbReference type="Proteomes" id="UP000181992"/>
    </source>
</evidence>
<dbReference type="STRING" id="1805281.AUJ77_02085"/>
<dbReference type="InterPro" id="IPR009008">
    <property type="entry name" value="Val/Leu/Ile-tRNA-synth_edit"/>
</dbReference>
<dbReference type="InterPro" id="IPR002300">
    <property type="entry name" value="aa-tRNA-synth_Ia"/>
</dbReference>
<dbReference type="InterPro" id="IPR001412">
    <property type="entry name" value="aa-tRNA-synth_I_CS"/>
</dbReference>
<dbReference type="HAMAP" id="MF_00049_B">
    <property type="entry name" value="Leu_tRNA_synth_B"/>
    <property type="match status" value="1"/>
</dbReference>
<comment type="subcellular location">
    <subcellularLocation>
        <location evidence="10">Cytoplasm</location>
    </subcellularLocation>
</comment>
<keyword evidence="3 10" id="KW-0436">Ligase</keyword>
<organism evidence="12 13">
    <name type="scientific">Candidatus Nomurabacteria bacterium CG1_02_43_90</name>
    <dbReference type="NCBI Taxonomy" id="1805281"/>
    <lineage>
        <taxon>Bacteria</taxon>
        <taxon>Candidatus Nomuraibacteriota</taxon>
    </lineage>
</organism>
<keyword evidence="2 10" id="KW-0963">Cytoplasm</keyword>
<dbReference type="Gene3D" id="3.90.740.10">
    <property type="entry name" value="Valyl/Leucyl/Isoleucyl-tRNA synthetase, editing domain"/>
    <property type="match status" value="1"/>
</dbReference>
<dbReference type="EMBL" id="MNVN01000015">
    <property type="protein sequence ID" value="OIO30577.1"/>
    <property type="molecule type" value="Genomic_DNA"/>
</dbReference>
<dbReference type="InterPro" id="IPR015413">
    <property type="entry name" value="Methionyl/Leucyl_tRNA_Synth"/>
</dbReference>
<dbReference type="AlphaFoldDB" id="A0A1J4V5L4"/>
<evidence type="ECO:0000256" key="3">
    <source>
        <dbReference type="ARBA" id="ARBA00022598"/>
    </source>
</evidence>
<dbReference type="PROSITE" id="PS00178">
    <property type="entry name" value="AA_TRNA_LIGASE_I"/>
    <property type="match status" value="1"/>
</dbReference>
<evidence type="ECO:0000256" key="5">
    <source>
        <dbReference type="ARBA" id="ARBA00022801"/>
    </source>
</evidence>
<comment type="similarity">
    <text evidence="1 10">Belongs to the class-I aminoacyl-tRNA synthetase family.</text>
</comment>
<gene>
    <name evidence="10" type="primary">leuS</name>
    <name evidence="12" type="ORF">AUJ77_02085</name>
</gene>
<dbReference type="FunFam" id="3.10.20.590:FF:000001">
    <property type="entry name" value="Leucine--tRNA ligase"/>
    <property type="match status" value="1"/>
</dbReference>
<comment type="caution">
    <text evidence="12">The sequence shown here is derived from an EMBL/GenBank/DDBJ whole genome shotgun (WGS) entry which is preliminary data.</text>
</comment>
<dbReference type="SUPFAM" id="SSF52374">
    <property type="entry name" value="Nucleotidylyl transferase"/>
    <property type="match status" value="1"/>
</dbReference>
<dbReference type="CDD" id="cd07958">
    <property type="entry name" value="Anticodon_Ia_Leu_BEm"/>
    <property type="match status" value="1"/>
</dbReference>
<sequence length="945" mass="108392">MVEKYDHKALEKKWQDAWEASGVYRAESGASKPKKYILDMFPYPSGEGLHVGHPKGYIATDVYSRAKRMQGFNVLHPMGWDAFGLPAENYAIKMKTNPVEMTEKNVARYKKQLSSIGCDYDWTREVNTTDPAFYKWTQWIFLKMFERGLAYESYEPINWCPTCQTGLANEDLEDGKCERCDTPVEKKPMRQWVLRITDYANRMLADLNTLDWPTSIKESQKNWIGRSVGAEIDFIVDGSDKLITVFTTRPDTLFGATYCVLAPEHKLVDELKGSILNFSEVEKYRTETKARTEIERTAEGREKTGIRLEGVFAVNPANNEKLPIFIADYVLGNYGTGAVMAVPAHDERDFYFAKKLGLSIKQVVASVFVDSVNPPKDGAEDTIRYGVILMIKHWEEDKYLINYSPKFNWKCLFTGGIEENEDPLEAAVREMREETGYQNIKEIHYIPLEHVDKFHAPHKGVNRVVYQKNIFIQLADGETKERSKEEKDLHHISWLTKEEMLKTISLPNHLYIFETEFLQGRALAGEGVLFNSGSFDGLSNEDAKRRITDFVQGRWVTKYRLKDWVFSRQRYWGEPIPIIHCEKCGVVPVPEADLPVMLPHVESYAPTGTGESPLADIAEWVNTVCPQCGGVGKRETNTMPQWAGSSWYYVRYIDPKNNEVLVDKEKEKYWSPVDMYVGGAEHATRHLIYARFYHKFLHDIGVVNYEEPFMRLQNVGLIMAEDGRKMSKRWGNVVNPDDVIAEYGADTLRLYEMFMGPFSQSVAWSTESIIGPRRFLERVWRLQEKIVTEGNQSLEMILHKTIQKVSEDIESFSFNTAISTLMILLNEMEKVSISRKQYEVLLLLLAPFAPHLTEELWQLVANTSSIHVSSWPVFDATKVIATEMTIAIQVNGKVRDEVVFGKDTTDDEIKEAVQARETIKKWTEGKTVKKLILVPGRLVNIVVTD</sequence>
<dbReference type="InterPro" id="IPR013155">
    <property type="entry name" value="M/V/L/I-tRNA-synth_anticd-bd"/>
</dbReference>
<dbReference type="GO" id="GO:0005829">
    <property type="term" value="C:cytosol"/>
    <property type="evidence" value="ECO:0007669"/>
    <property type="project" value="TreeGrafter"/>
</dbReference>
<dbReference type="GO" id="GO:0006429">
    <property type="term" value="P:leucyl-tRNA aminoacylation"/>
    <property type="evidence" value="ECO:0007669"/>
    <property type="project" value="UniProtKB-UniRule"/>
</dbReference>
<dbReference type="SUPFAM" id="SSF55811">
    <property type="entry name" value="Nudix"/>
    <property type="match status" value="1"/>
</dbReference>
<dbReference type="InterPro" id="IPR000086">
    <property type="entry name" value="NUDIX_hydrolase_dom"/>
</dbReference>
<evidence type="ECO:0000256" key="6">
    <source>
        <dbReference type="ARBA" id="ARBA00022840"/>
    </source>
</evidence>
<name>A0A1J4V5L4_9BACT</name>
<dbReference type="PANTHER" id="PTHR43740:SF2">
    <property type="entry name" value="LEUCINE--TRNA LIGASE, MITOCHONDRIAL"/>
    <property type="match status" value="1"/>
</dbReference>
<proteinExistence type="inferred from homology"/>
<keyword evidence="6 10" id="KW-0067">ATP-binding</keyword>
<dbReference type="PROSITE" id="PS51462">
    <property type="entry name" value="NUDIX"/>
    <property type="match status" value="1"/>
</dbReference>
<comment type="catalytic activity">
    <reaction evidence="9 10">
        <text>tRNA(Leu) + L-leucine + ATP = L-leucyl-tRNA(Leu) + AMP + diphosphate</text>
        <dbReference type="Rhea" id="RHEA:11688"/>
        <dbReference type="Rhea" id="RHEA-COMP:9613"/>
        <dbReference type="Rhea" id="RHEA-COMP:9622"/>
        <dbReference type="ChEBI" id="CHEBI:30616"/>
        <dbReference type="ChEBI" id="CHEBI:33019"/>
        <dbReference type="ChEBI" id="CHEBI:57427"/>
        <dbReference type="ChEBI" id="CHEBI:78442"/>
        <dbReference type="ChEBI" id="CHEBI:78494"/>
        <dbReference type="ChEBI" id="CHEBI:456215"/>
        <dbReference type="EC" id="6.1.1.4"/>
    </reaction>
</comment>
<dbReference type="InterPro" id="IPR015797">
    <property type="entry name" value="NUDIX_hydrolase-like_dom_sf"/>
</dbReference>
<dbReference type="PROSITE" id="PS00893">
    <property type="entry name" value="NUDIX_BOX"/>
    <property type="match status" value="1"/>
</dbReference>
<keyword evidence="4 10" id="KW-0547">Nucleotide-binding</keyword>
<reference evidence="12 13" key="1">
    <citation type="journal article" date="2016" name="Environ. Microbiol.">
        <title>Genomic resolution of a cold subsurface aquifer community provides metabolic insights for novel microbes adapted to high CO concentrations.</title>
        <authorList>
            <person name="Probst A.J."/>
            <person name="Castelle C.J."/>
            <person name="Singh A."/>
            <person name="Brown C.T."/>
            <person name="Anantharaman K."/>
            <person name="Sharon I."/>
            <person name="Hug L.A."/>
            <person name="Burstein D."/>
            <person name="Emerson J.B."/>
            <person name="Thomas B.C."/>
            <person name="Banfield J.F."/>
        </authorList>
    </citation>
    <scope>NUCLEOTIDE SEQUENCE [LARGE SCALE GENOMIC DNA]</scope>
    <source>
        <strain evidence="12">CG1_02_43_90</strain>
    </source>
</reference>
<evidence type="ECO:0000313" key="12">
    <source>
        <dbReference type="EMBL" id="OIO30577.1"/>
    </source>
</evidence>
<dbReference type="GO" id="GO:0004823">
    <property type="term" value="F:leucine-tRNA ligase activity"/>
    <property type="evidence" value="ECO:0007669"/>
    <property type="project" value="UniProtKB-UniRule"/>
</dbReference>
<keyword evidence="5" id="KW-0378">Hydrolase</keyword>
<dbReference type="GO" id="GO:0005524">
    <property type="term" value="F:ATP binding"/>
    <property type="evidence" value="ECO:0007669"/>
    <property type="project" value="UniProtKB-UniRule"/>
</dbReference>
<dbReference type="Proteomes" id="UP000181992">
    <property type="component" value="Unassembled WGS sequence"/>
</dbReference>
<dbReference type="PANTHER" id="PTHR43740">
    <property type="entry name" value="LEUCYL-TRNA SYNTHETASE"/>
    <property type="match status" value="1"/>
</dbReference>
<dbReference type="InterPro" id="IPR014729">
    <property type="entry name" value="Rossmann-like_a/b/a_fold"/>
</dbReference>
<dbReference type="InterPro" id="IPR025709">
    <property type="entry name" value="Leu_tRNA-synth_edit"/>
</dbReference>
<dbReference type="InterPro" id="IPR009080">
    <property type="entry name" value="tRNAsynth_Ia_anticodon-bd"/>
</dbReference>
<dbReference type="PRINTS" id="PR00985">
    <property type="entry name" value="TRNASYNTHLEU"/>
</dbReference>